<dbReference type="AlphaFoldDB" id="D8PHP9"/>
<keyword evidence="2" id="KW-1185">Reference proteome</keyword>
<evidence type="ECO:0000313" key="1">
    <source>
        <dbReference type="EMBL" id="CBK42786.1"/>
    </source>
</evidence>
<reference evidence="1 2" key="1">
    <citation type="journal article" date="2010" name="Proc. Natl. Acad. Sci. U.S.A.">
        <title>A Nitrospira metagenome illuminates the physiology and evolution of globally important nitrite-oxidizing bacteria.</title>
        <authorList>
            <person name="Lucker S."/>
            <person name="Wagner M."/>
            <person name="Maixner F."/>
            <person name="Pelletier E."/>
            <person name="Koch H."/>
            <person name="Vacherie B."/>
            <person name="Rattei T."/>
            <person name="Sinninghe Damste J."/>
            <person name="Spieck E."/>
            <person name="Le Paslier D."/>
            <person name="Daims H."/>
        </authorList>
    </citation>
    <scope>NUCLEOTIDE SEQUENCE [LARGE SCALE GENOMIC DNA]</scope>
</reference>
<evidence type="ECO:0000313" key="2">
    <source>
        <dbReference type="Proteomes" id="UP000001660"/>
    </source>
</evidence>
<proteinExistence type="predicted"/>
<sequence>MQKPWISTTTTLLAVFEAAQGQGSAERSGIDRRTGSFRPGWPGILTRLTAVEAAMLQDLSWWGPQMARRLTQLAEVRTTT</sequence>
<dbReference type="EMBL" id="FP929003">
    <property type="protein sequence ID" value="CBK42786.1"/>
    <property type="molecule type" value="Genomic_DNA"/>
</dbReference>
<accession>D8PHP9</accession>
<name>D8PHP9_9BACT</name>
<dbReference type="KEGG" id="nde:NIDE3090"/>
<dbReference type="HOGENOM" id="CLU_2583210_0_0_0"/>
<organism evidence="1 2">
    <name type="scientific">Nitrospira defluvii</name>
    <dbReference type="NCBI Taxonomy" id="330214"/>
    <lineage>
        <taxon>Bacteria</taxon>
        <taxon>Pseudomonadati</taxon>
        <taxon>Nitrospirota</taxon>
        <taxon>Nitrospiria</taxon>
        <taxon>Nitrospirales</taxon>
        <taxon>Nitrospiraceae</taxon>
        <taxon>Nitrospira</taxon>
    </lineage>
</organism>
<protein>
    <submittedName>
        <fullName evidence="1">Uncharacterized protein</fullName>
    </submittedName>
</protein>
<gene>
    <name evidence="1" type="ORF">NIDE3090</name>
</gene>
<dbReference type="Proteomes" id="UP000001660">
    <property type="component" value="Chromosome"/>
</dbReference>
<dbReference type="STRING" id="330214.NIDE3090"/>